<evidence type="ECO:0000256" key="14">
    <source>
        <dbReference type="PROSITE-ProRule" id="PRU00782"/>
    </source>
</evidence>
<keyword evidence="13 14" id="KW-0505">Motor protein</keyword>
<feature type="domain" description="Rho-GAP" evidence="19">
    <location>
        <begin position="1540"/>
        <end position="1730"/>
    </location>
</feature>
<dbReference type="Proteomes" id="UP000783686">
    <property type="component" value="Unassembled WGS sequence"/>
</dbReference>
<dbReference type="GO" id="GO:0000146">
    <property type="term" value="F:microfilament motor activity"/>
    <property type="evidence" value="ECO:0007669"/>
    <property type="project" value="InterPro"/>
</dbReference>
<feature type="domain" description="Myosin motor" evidence="20">
    <location>
        <begin position="166"/>
        <end position="953"/>
    </location>
</feature>
<dbReference type="InterPro" id="IPR046987">
    <property type="entry name" value="Myo9"/>
</dbReference>
<feature type="coiled-coil region" evidence="15">
    <location>
        <begin position="1723"/>
        <end position="1787"/>
    </location>
</feature>
<evidence type="ECO:0000256" key="13">
    <source>
        <dbReference type="ARBA" id="ARBA00023175"/>
    </source>
</evidence>
<keyword evidence="14" id="KW-0009">Actin-binding</keyword>
<keyword evidence="10 14" id="KW-0067">ATP-binding</keyword>
<dbReference type="SUPFAM" id="SSF52540">
    <property type="entry name" value="P-loop containing nucleoside triphosphate hydrolases"/>
    <property type="match status" value="1"/>
</dbReference>
<feature type="region of interest" description="Actin-binding" evidence="14">
    <location>
        <begin position="834"/>
        <end position="856"/>
    </location>
</feature>
<feature type="compositionally biased region" description="Acidic residues" evidence="16">
    <location>
        <begin position="1105"/>
        <end position="1120"/>
    </location>
</feature>
<dbReference type="PROSITE" id="PS50238">
    <property type="entry name" value="RHOGAP"/>
    <property type="match status" value="1"/>
</dbReference>
<comment type="caution">
    <text evidence="21">The sequence shown here is derived from an EMBL/GenBank/DDBJ whole genome shotgun (WGS) entry which is preliminary data.</text>
</comment>
<evidence type="ECO:0000259" key="19">
    <source>
        <dbReference type="PROSITE" id="PS50238"/>
    </source>
</evidence>
<dbReference type="Proteomes" id="UP000614601">
    <property type="component" value="Unassembled WGS sequence"/>
</dbReference>
<evidence type="ECO:0000256" key="9">
    <source>
        <dbReference type="ARBA" id="ARBA00022833"/>
    </source>
</evidence>
<dbReference type="InterPro" id="IPR036023">
    <property type="entry name" value="MYSc_Myo9"/>
</dbReference>
<dbReference type="GO" id="GO:0008270">
    <property type="term" value="F:zinc ion binding"/>
    <property type="evidence" value="ECO:0007669"/>
    <property type="project" value="UniProtKB-KW"/>
</dbReference>
<name>A0A811JSV2_9BILA</name>
<dbReference type="InterPro" id="IPR008936">
    <property type="entry name" value="Rho_GTPase_activation_prot"/>
</dbReference>
<keyword evidence="22" id="KW-1185">Reference proteome</keyword>
<dbReference type="SUPFAM" id="SSF54236">
    <property type="entry name" value="Ubiquitin-like"/>
    <property type="match status" value="1"/>
</dbReference>
<evidence type="ECO:0000256" key="3">
    <source>
        <dbReference type="ARBA" id="ARBA00022468"/>
    </source>
</evidence>
<proteinExistence type="inferred from homology"/>
<dbReference type="FunFam" id="1.20.58.530:FF:000005">
    <property type="entry name" value="unconventional myosin-IXa isoform X1"/>
    <property type="match status" value="1"/>
</dbReference>
<dbReference type="Gene3D" id="1.10.555.10">
    <property type="entry name" value="Rho GTPase activation protein"/>
    <property type="match status" value="1"/>
</dbReference>
<dbReference type="Gene3D" id="6.20.240.20">
    <property type="match status" value="1"/>
</dbReference>
<dbReference type="SMART" id="SM00015">
    <property type="entry name" value="IQ"/>
    <property type="match status" value="4"/>
</dbReference>
<dbReference type="InterPro" id="IPR046349">
    <property type="entry name" value="C1-like_sf"/>
</dbReference>
<keyword evidence="7 14" id="KW-0547">Nucleotide-binding</keyword>
<dbReference type="FunFam" id="3.40.850.10:FF:000008">
    <property type="entry name" value="Putative unconventional myosin-IXa"/>
    <property type="match status" value="1"/>
</dbReference>
<dbReference type="InterPro" id="IPR027417">
    <property type="entry name" value="P-loop_NTPase"/>
</dbReference>
<evidence type="ECO:0000259" key="20">
    <source>
        <dbReference type="PROSITE" id="PS51456"/>
    </source>
</evidence>
<dbReference type="Gene3D" id="1.20.58.530">
    <property type="match status" value="2"/>
</dbReference>
<feature type="region of interest" description="Disordered" evidence="16">
    <location>
        <begin position="1821"/>
        <end position="1851"/>
    </location>
</feature>
<dbReference type="GO" id="GO:0005524">
    <property type="term" value="F:ATP binding"/>
    <property type="evidence" value="ECO:0007669"/>
    <property type="project" value="UniProtKB-UniRule"/>
</dbReference>
<evidence type="ECO:0000259" key="18">
    <source>
        <dbReference type="PROSITE" id="PS50200"/>
    </source>
</evidence>
<keyword evidence="6" id="KW-0677">Repeat</keyword>
<keyword evidence="5" id="KW-0479">Metal-binding</keyword>
<dbReference type="PRINTS" id="PR00193">
    <property type="entry name" value="MYOSINHEAVY"/>
</dbReference>
<evidence type="ECO:0000256" key="10">
    <source>
        <dbReference type="ARBA" id="ARBA00022840"/>
    </source>
</evidence>
<dbReference type="InterPro" id="IPR002219">
    <property type="entry name" value="PKC_DAG/PE"/>
</dbReference>
<dbReference type="Gene3D" id="3.30.60.20">
    <property type="match status" value="2"/>
</dbReference>
<evidence type="ECO:0000313" key="21">
    <source>
        <dbReference type="EMBL" id="CAD5206531.1"/>
    </source>
</evidence>
<dbReference type="GO" id="GO:0005737">
    <property type="term" value="C:cytoplasm"/>
    <property type="evidence" value="ECO:0007669"/>
    <property type="project" value="UniProtKB-SubCell"/>
</dbReference>
<keyword evidence="3" id="KW-0343">GTPase activation</keyword>
<dbReference type="EMBL" id="CAJFCW020000001">
    <property type="protein sequence ID" value="CAG9082149.1"/>
    <property type="molecule type" value="Genomic_DNA"/>
</dbReference>
<dbReference type="OrthoDB" id="312459at2759"/>
<comment type="subcellular location">
    <subcellularLocation>
        <location evidence="1">Cytoplasm</location>
    </subcellularLocation>
</comment>
<dbReference type="InterPro" id="IPR000159">
    <property type="entry name" value="RA_dom"/>
</dbReference>
<dbReference type="InterPro" id="IPR000198">
    <property type="entry name" value="RhoGAP_dom"/>
</dbReference>
<feature type="region of interest" description="Disordered" evidence="16">
    <location>
        <begin position="1105"/>
        <end position="1124"/>
    </location>
</feature>
<dbReference type="SMART" id="SM00314">
    <property type="entry name" value="RA"/>
    <property type="match status" value="1"/>
</dbReference>
<evidence type="ECO:0000256" key="7">
    <source>
        <dbReference type="ARBA" id="ARBA00022741"/>
    </source>
</evidence>
<dbReference type="SUPFAM" id="SSF57889">
    <property type="entry name" value="Cysteine-rich domain"/>
    <property type="match status" value="2"/>
</dbReference>
<evidence type="ECO:0000256" key="1">
    <source>
        <dbReference type="ARBA" id="ARBA00004496"/>
    </source>
</evidence>
<evidence type="ECO:0008006" key="23">
    <source>
        <dbReference type="Google" id="ProtNLM"/>
    </source>
</evidence>
<dbReference type="Pfam" id="PF00130">
    <property type="entry name" value="C1_1"/>
    <property type="match status" value="2"/>
</dbReference>
<sequence length="1900" mass="219195">MSFDSIHAPTAGGIFPKRALTIGDESHNHLLTVYLHSFNPESSDQRIRIEFHKRSTTEELVEKIAQQEKFGDATADEFEIFETMGTLDGRTYKERKLDPGEYPVAIQTLWPRGQNGSTEDDPSLPRHRFVLRKKGSRSLRGQSGACENSSTIDEFLAKFLQQPVDREYADLCMLPELTEQTLLENLRDRFNSGHIYTYIGPILVAVNPFKFFPIYNPKYARLYCQSRRLGALPPHIFAIADVTYHNMLRIKQNQCVVISGESGSGKTESTNFLLHHLTTLSQKGSNGSSIEQMLLSAGPVLEAFGNAVTLQNNNSSRFGKFIKVNYRENGMVSGANVEIYLLEKSRIISQAEEERNYHVFYYLLKGATEDERKRHFLLEVEDYKYLNHNDMFGQGDGINEKYEYERLKHSMEAVGFSNESQQKMFAIISAVLLLGNVEFVERPGYHSDENAYIQKAELIDVISELLGIKANMLNQALTMRRTVLKKDVVITRYHVAEAVNTRDAMAKCLYNALFHWIVLRMNQALIGRDASLTKNRFYIGILDIFGFEDIGAQWNSFEQLCINYANEHLQAYFNQHIFQFEQEEYLKEGLTWTNIEYTDNTECVQLFQSKPYGLLRLVDEESNINNGTDRSMLEKLNTFLKSNEYYEIPHKREDAFIIAHYAGKVKYQVKGFREKNKDLMRQDVMTVLKGSRSMFMKEIIANDPVAFFRWKVLRSTFQAMHAFKDSLPLIGRHRRAESVDRLLVPHEPSKPVRRGSDSHLNAFLRGDLSIDIVPDFCDTSVFKTIVNRAKKAPSKPREERQSAVKSLQAVKELIGKKPISNKPTSVSRQFEFSLSRLMKTLAQATPYFIRCIKSNNEKNPNSFDDNIILRQLRYTGMLETVRIRRAGYSVRIEYQAFVQQYRILLQKGRDSQKEDIKEFFLNHSLIEADNIQYGFNKIFMRDAEKLLLDDQLHRVIMGHIEKLQSWFRSVLARRRYLKMKIGMVRMQAWVRGMLARNQIRNQHMAALLIQSWWRKEEQRQKFKQIKDVVTRIQAWYRGQKFRAEFELMRKQCPKKLKFELNKVHRIDLPSFNLNDPKFFSTFSKEEIKEALAKDILSKEAEEAALEDTDVFSSPEDEEVDNSGNWDSSDIDLDATFILEDTKLKLIGEIDKGFQRRQSLATTAPTAKLKMLRRAASTESDQLQRRDLESKIQSPTTKMKFHKLGFTKARKHLKALLTRKDDLSEEDFNEAQTSISTDTEKLEMDKKSHSLKMTRIHKASDSCSMCNKPLSSLLVQGYKCSSCKLCFHKECSTFSANIPCVPMSPLRDSMKKPYLFKAKVALAPLVSTFNLTKTKQQTDPTAMLIETTEDLRQFSMFIFQKQCQLEQEKKRDTVVDAVFKKSLREFHMELIGCEAVLTEGRTVLRYRDLITTFEGLLTKMCAHENITFPTTLGVNAFRGFLNGFMQKQMKRRGSHRRTIINTVRKKRRRSDVTILNGHRFKPDFVHVPTYCEVCNQFMWHAEKIFICDNCRLSCHKKCHSKINGHCSKPFLSTGTSNFFGVDLSILVGDELTAPPCVNNMFMAIEVKSLFIEGIYRKSGSLAAVKTIRRQIEESVELDTFDFSEIPVHVLTTIIKLFFRELREPLITYELYENFIHVSEVTDTSEKLKCLSVVVDMLPKPNKVILDRLMYHLARVAHQEMVNKMNASNLAVIFAPCILRRNQAVHAQEQLEDVQKQAVCVQMLIEEKLRQYKATLNQIVELEQASEKVSENLRRIQEHRRSSDMSEGLQEMQRKIQDATDQLQNCQTVAASGKEPNIETARLLFEEQLDFLDQEKSKLIQELPPLAPVASSEDLTSNSTENGRTNSASPSMWSNSDVFLDEYAIDMEAPPVLNRLPSLYKKHPKPHSFKGQKKPSAPSNPQ</sequence>
<feature type="binding site" evidence="14">
    <location>
        <begin position="260"/>
        <end position="267"/>
    </location>
    <ligand>
        <name>ATP</name>
        <dbReference type="ChEBI" id="CHEBI:30616"/>
    </ligand>
</feature>
<dbReference type="Pfam" id="PF00620">
    <property type="entry name" value="RhoGAP"/>
    <property type="match status" value="1"/>
</dbReference>
<evidence type="ECO:0000256" key="11">
    <source>
        <dbReference type="ARBA" id="ARBA00023054"/>
    </source>
</evidence>
<gene>
    <name evidence="21" type="ORF">BOKJ2_LOCUS1215</name>
</gene>
<feature type="compositionally biased region" description="Basic residues" evidence="16">
    <location>
        <begin position="1878"/>
        <end position="1891"/>
    </location>
</feature>
<dbReference type="GO" id="GO:0005096">
    <property type="term" value="F:GTPase activator activity"/>
    <property type="evidence" value="ECO:0007669"/>
    <property type="project" value="UniProtKB-KW"/>
</dbReference>
<evidence type="ECO:0000256" key="2">
    <source>
        <dbReference type="ARBA" id="ARBA00008314"/>
    </source>
</evidence>
<dbReference type="Gene3D" id="1.10.10.820">
    <property type="match status" value="1"/>
</dbReference>
<dbReference type="InterPro" id="IPR036961">
    <property type="entry name" value="Kinesin_motor_dom_sf"/>
</dbReference>
<evidence type="ECO:0000256" key="4">
    <source>
        <dbReference type="ARBA" id="ARBA00022490"/>
    </source>
</evidence>
<evidence type="ECO:0000256" key="8">
    <source>
        <dbReference type="ARBA" id="ARBA00022771"/>
    </source>
</evidence>
<evidence type="ECO:0000256" key="5">
    <source>
        <dbReference type="ARBA" id="ARBA00022723"/>
    </source>
</evidence>
<dbReference type="CDD" id="cd01385">
    <property type="entry name" value="MYSc_Myo9"/>
    <property type="match status" value="1"/>
</dbReference>
<dbReference type="SMART" id="SM00109">
    <property type="entry name" value="C1"/>
    <property type="match status" value="2"/>
</dbReference>
<dbReference type="GO" id="GO:0035556">
    <property type="term" value="P:intracellular signal transduction"/>
    <property type="evidence" value="ECO:0007669"/>
    <property type="project" value="InterPro"/>
</dbReference>
<keyword evidence="4" id="KW-0963">Cytoplasm</keyword>
<dbReference type="GO" id="GO:0051015">
    <property type="term" value="F:actin filament binding"/>
    <property type="evidence" value="ECO:0007669"/>
    <property type="project" value="TreeGrafter"/>
</dbReference>
<evidence type="ECO:0000259" key="17">
    <source>
        <dbReference type="PROSITE" id="PS50081"/>
    </source>
</evidence>
<dbReference type="PROSITE" id="PS00479">
    <property type="entry name" value="ZF_DAG_PE_1"/>
    <property type="match status" value="2"/>
</dbReference>
<dbReference type="GO" id="GO:0016459">
    <property type="term" value="C:myosin complex"/>
    <property type="evidence" value="ECO:0007669"/>
    <property type="project" value="UniProtKB-KW"/>
</dbReference>
<dbReference type="PANTHER" id="PTHR46184">
    <property type="entry name" value="UNCONVENTIONAL MYOSIN-IXB-LIKE PROTEIN"/>
    <property type="match status" value="1"/>
</dbReference>
<evidence type="ECO:0000256" key="16">
    <source>
        <dbReference type="SAM" id="MobiDB-lite"/>
    </source>
</evidence>
<evidence type="ECO:0000256" key="6">
    <source>
        <dbReference type="ARBA" id="ARBA00022737"/>
    </source>
</evidence>
<dbReference type="Pfam" id="PF00612">
    <property type="entry name" value="IQ"/>
    <property type="match status" value="4"/>
</dbReference>
<dbReference type="InterPro" id="IPR000048">
    <property type="entry name" value="IQ_motif_EF-hand-BS"/>
</dbReference>
<feature type="domain" description="Phorbol-ester/DAG-type" evidence="17">
    <location>
        <begin position="1247"/>
        <end position="1299"/>
    </location>
</feature>
<dbReference type="PANTHER" id="PTHR46184:SF5">
    <property type="entry name" value="UNCONVENTIONAL MYOSIN-IXA-LIKE"/>
    <property type="match status" value="1"/>
</dbReference>
<dbReference type="InterPro" id="IPR029071">
    <property type="entry name" value="Ubiquitin-like_domsf"/>
</dbReference>
<feature type="region of interest" description="Disordered" evidence="16">
    <location>
        <begin position="1874"/>
        <end position="1900"/>
    </location>
</feature>
<dbReference type="PROSITE" id="PS50096">
    <property type="entry name" value="IQ"/>
    <property type="match status" value="3"/>
</dbReference>
<evidence type="ECO:0000313" key="22">
    <source>
        <dbReference type="Proteomes" id="UP000614601"/>
    </source>
</evidence>
<protein>
    <recommendedName>
        <fullName evidence="23">Unconventional myosin-IXb</fullName>
    </recommendedName>
</protein>
<dbReference type="Pfam" id="PF00063">
    <property type="entry name" value="Myosin_head"/>
    <property type="match status" value="2"/>
</dbReference>
<dbReference type="GO" id="GO:0005884">
    <property type="term" value="C:actin filament"/>
    <property type="evidence" value="ECO:0007669"/>
    <property type="project" value="TreeGrafter"/>
</dbReference>
<dbReference type="Gene3D" id="1.20.5.190">
    <property type="match status" value="2"/>
</dbReference>
<dbReference type="SMART" id="SM00324">
    <property type="entry name" value="RhoGAP"/>
    <property type="match status" value="1"/>
</dbReference>
<dbReference type="PROSITE" id="PS50200">
    <property type="entry name" value="RA"/>
    <property type="match status" value="1"/>
</dbReference>
<dbReference type="PROSITE" id="PS50081">
    <property type="entry name" value="ZF_DAG_PE_2"/>
    <property type="match status" value="2"/>
</dbReference>
<comment type="similarity">
    <text evidence="2 14">Belongs to the TRAFAC class myosin-kinesin ATPase superfamily. Myosin family.</text>
</comment>
<feature type="compositionally biased region" description="Polar residues" evidence="16">
    <location>
        <begin position="1831"/>
        <end position="1851"/>
    </location>
</feature>
<dbReference type="Gene3D" id="3.40.850.10">
    <property type="entry name" value="Kinesin motor domain"/>
    <property type="match status" value="2"/>
</dbReference>
<dbReference type="PROSITE" id="PS51456">
    <property type="entry name" value="MYOSIN_MOTOR"/>
    <property type="match status" value="1"/>
</dbReference>
<keyword evidence="8" id="KW-0863">Zinc-finger</keyword>
<dbReference type="EMBL" id="CAJFDH010000001">
    <property type="protein sequence ID" value="CAD5206531.1"/>
    <property type="molecule type" value="Genomic_DNA"/>
</dbReference>
<dbReference type="CDD" id="cd00029">
    <property type="entry name" value="C1"/>
    <property type="match status" value="1"/>
</dbReference>
<dbReference type="SUPFAM" id="SSF48350">
    <property type="entry name" value="GTPase activation domain, GAP"/>
    <property type="match status" value="1"/>
</dbReference>
<dbReference type="Gene3D" id="1.20.120.720">
    <property type="entry name" value="Myosin VI head, motor domain, U50 subdomain"/>
    <property type="match status" value="1"/>
</dbReference>
<feature type="domain" description="Phorbol-ester/DAG-type" evidence="17">
    <location>
        <begin position="1476"/>
        <end position="1525"/>
    </location>
</feature>
<keyword evidence="12 14" id="KW-0518">Myosin</keyword>
<keyword evidence="11 15" id="KW-0175">Coiled coil</keyword>
<dbReference type="Pfam" id="PF00788">
    <property type="entry name" value="RA"/>
    <property type="match status" value="1"/>
</dbReference>
<dbReference type="SMART" id="SM00242">
    <property type="entry name" value="MYSc"/>
    <property type="match status" value="1"/>
</dbReference>
<evidence type="ECO:0000256" key="15">
    <source>
        <dbReference type="SAM" id="Coils"/>
    </source>
</evidence>
<keyword evidence="9" id="KW-0862">Zinc</keyword>
<reference evidence="21" key="1">
    <citation type="submission" date="2020-09" db="EMBL/GenBank/DDBJ databases">
        <authorList>
            <person name="Kikuchi T."/>
        </authorList>
    </citation>
    <scope>NUCLEOTIDE SEQUENCE</scope>
    <source>
        <strain evidence="21">SH1</strain>
    </source>
</reference>
<dbReference type="CDD" id="cd20818">
    <property type="entry name" value="C1_Myosin-IX"/>
    <property type="match status" value="1"/>
</dbReference>
<feature type="domain" description="Ras-associating" evidence="18">
    <location>
        <begin position="27"/>
        <end position="136"/>
    </location>
</feature>
<dbReference type="InterPro" id="IPR001609">
    <property type="entry name" value="Myosin_head_motor_dom-like"/>
</dbReference>
<evidence type="ECO:0000256" key="12">
    <source>
        <dbReference type="ARBA" id="ARBA00023123"/>
    </source>
</evidence>
<accession>A0A811JSV2</accession>
<organism evidence="21 22">
    <name type="scientific">Bursaphelenchus okinawaensis</name>
    <dbReference type="NCBI Taxonomy" id="465554"/>
    <lineage>
        <taxon>Eukaryota</taxon>
        <taxon>Metazoa</taxon>
        <taxon>Ecdysozoa</taxon>
        <taxon>Nematoda</taxon>
        <taxon>Chromadorea</taxon>
        <taxon>Rhabditida</taxon>
        <taxon>Tylenchina</taxon>
        <taxon>Tylenchomorpha</taxon>
        <taxon>Aphelenchoidea</taxon>
        <taxon>Aphelenchoididae</taxon>
        <taxon>Bursaphelenchus</taxon>
    </lineage>
</organism>